<dbReference type="PANTHER" id="PTHR11439:SF489">
    <property type="entry name" value="RNA-DIRECTED DNA POLYMERASE"/>
    <property type="match status" value="1"/>
</dbReference>
<dbReference type="PANTHER" id="PTHR11439">
    <property type="entry name" value="GAG-POL-RELATED RETROTRANSPOSON"/>
    <property type="match status" value="1"/>
</dbReference>
<dbReference type="CDD" id="cd09272">
    <property type="entry name" value="RNase_HI_RT_Ty1"/>
    <property type="match status" value="1"/>
</dbReference>
<feature type="compositionally biased region" description="Polar residues" evidence="1">
    <location>
        <begin position="11"/>
        <end position="24"/>
    </location>
</feature>
<evidence type="ECO:0000313" key="2">
    <source>
        <dbReference type="EMBL" id="RVW19478.1"/>
    </source>
</evidence>
<dbReference type="InterPro" id="IPR043502">
    <property type="entry name" value="DNA/RNA_pol_sf"/>
</dbReference>
<dbReference type="EMBL" id="QGNW01002473">
    <property type="protein sequence ID" value="RVW19478.1"/>
    <property type="molecule type" value="Genomic_DNA"/>
</dbReference>
<proteinExistence type="predicted"/>
<comment type="caution">
    <text evidence="2">The sequence shown here is derived from an EMBL/GenBank/DDBJ whole genome shotgun (WGS) entry which is preliminary data.</text>
</comment>
<protein>
    <submittedName>
        <fullName evidence="2">Retrovirus-related Pol polyprotein from transposon RE2</fullName>
    </submittedName>
</protein>
<dbReference type="SUPFAM" id="SSF56672">
    <property type="entry name" value="DNA/RNA polymerases"/>
    <property type="match status" value="1"/>
</dbReference>
<gene>
    <name evidence="2" type="primary">RE2_1172</name>
    <name evidence="2" type="ORF">CK203_117273</name>
</gene>
<evidence type="ECO:0000256" key="1">
    <source>
        <dbReference type="SAM" id="MobiDB-lite"/>
    </source>
</evidence>
<organism evidence="2 3">
    <name type="scientific">Vitis vinifera</name>
    <name type="common">Grape</name>
    <dbReference type="NCBI Taxonomy" id="29760"/>
    <lineage>
        <taxon>Eukaryota</taxon>
        <taxon>Viridiplantae</taxon>
        <taxon>Streptophyta</taxon>
        <taxon>Embryophyta</taxon>
        <taxon>Tracheophyta</taxon>
        <taxon>Spermatophyta</taxon>
        <taxon>Magnoliopsida</taxon>
        <taxon>eudicotyledons</taxon>
        <taxon>Gunneridae</taxon>
        <taxon>Pentapetalae</taxon>
        <taxon>rosids</taxon>
        <taxon>Vitales</taxon>
        <taxon>Vitaceae</taxon>
        <taxon>Viteae</taxon>
        <taxon>Vitis</taxon>
    </lineage>
</organism>
<dbReference type="Proteomes" id="UP000288805">
    <property type="component" value="Unassembled WGS sequence"/>
</dbReference>
<feature type="region of interest" description="Disordered" evidence="1">
    <location>
        <begin position="1"/>
        <end position="24"/>
    </location>
</feature>
<feature type="region of interest" description="Disordered" evidence="1">
    <location>
        <begin position="173"/>
        <end position="201"/>
    </location>
</feature>
<sequence>MTEAKPAPTPLATSPILTLQSGTPLSDPTEYRTVVGSLQYLSLTRPDIAYTVNKLSQFMHQPTSDHWNAVKRLLRNSLDLLSPHRTRCHSSQQPVIYCDNVGATNLCSNPVFHSCMKHVALDYHFIREQVQNGLLRVSHISASDQLADALTKPLARPQFDSLKAKIGLAPRPSILRGHDKDIQSTNEEHGLQSEQRGRRIAVGEQDKHTRRVAAGKMSEAMNETAAESGRFPNRNRMWSVRNEQVKRVRGTSMETKEKAARMRRKQKRLVQVIRSQLIPSIWLGFRHVYQDYDAEPQIEVAHGAFTDDGMNQLRGDGVI</sequence>
<name>A0A438C8G2_VITVI</name>
<evidence type="ECO:0000313" key="3">
    <source>
        <dbReference type="Proteomes" id="UP000288805"/>
    </source>
</evidence>
<reference evidence="2 3" key="1">
    <citation type="journal article" date="2018" name="PLoS Genet.">
        <title>Population sequencing reveals clonal diversity and ancestral inbreeding in the grapevine cultivar Chardonnay.</title>
        <authorList>
            <person name="Roach M.J."/>
            <person name="Johnson D.L."/>
            <person name="Bohlmann J."/>
            <person name="van Vuuren H.J."/>
            <person name="Jones S.J."/>
            <person name="Pretorius I.S."/>
            <person name="Schmidt S.A."/>
            <person name="Borneman A.R."/>
        </authorList>
    </citation>
    <scope>NUCLEOTIDE SEQUENCE [LARGE SCALE GENOMIC DNA]</scope>
    <source>
        <strain evidence="3">cv. Chardonnay</strain>
        <tissue evidence="2">Leaf</tissue>
    </source>
</reference>
<dbReference type="AlphaFoldDB" id="A0A438C8G2"/>
<feature type="compositionally biased region" description="Basic and acidic residues" evidence="1">
    <location>
        <begin position="176"/>
        <end position="197"/>
    </location>
</feature>
<accession>A0A438C8G2</accession>